<proteinExistence type="predicted"/>
<dbReference type="Proteomes" id="UP000255066">
    <property type="component" value="Unassembled WGS sequence"/>
</dbReference>
<reference evidence="3 5" key="2">
    <citation type="submission" date="2018-06" db="EMBL/GenBank/DDBJ databases">
        <authorList>
            <consortium name="Pathogen Informatics"/>
            <person name="Doyle S."/>
        </authorList>
    </citation>
    <scope>NUCLEOTIDE SEQUENCE [LARGE SCALE GENOMIC DNA]</scope>
    <source>
        <strain evidence="3 5">NCTC12437</strain>
    </source>
</reference>
<accession>A0A378I7S1</accession>
<feature type="chain" id="PRO_5016945113" evidence="1">
    <location>
        <begin position="20"/>
        <end position="187"/>
    </location>
</feature>
<evidence type="ECO:0000313" key="5">
    <source>
        <dbReference type="Proteomes" id="UP000255066"/>
    </source>
</evidence>
<keyword evidence="4" id="KW-1185">Reference proteome</keyword>
<gene>
    <name evidence="2" type="ORF">Lbir_2673</name>
    <name evidence="3" type="ORF">NCTC12437_00990</name>
</gene>
<dbReference type="EMBL" id="UGNW01000001">
    <property type="protein sequence ID" value="STX31219.1"/>
    <property type="molecule type" value="Genomic_DNA"/>
</dbReference>
<evidence type="ECO:0000313" key="2">
    <source>
        <dbReference type="EMBL" id="KTC68071.1"/>
    </source>
</evidence>
<dbReference type="RefSeq" id="WP_065232853.1">
    <property type="nucleotide sequence ID" value="NZ_CAAAHV010000013.1"/>
</dbReference>
<organism evidence="3 5">
    <name type="scientific">Legionella birminghamensis</name>
    <dbReference type="NCBI Taxonomy" id="28083"/>
    <lineage>
        <taxon>Bacteria</taxon>
        <taxon>Pseudomonadati</taxon>
        <taxon>Pseudomonadota</taxon>
        <taxon>Gammaproteobacteria</taxon>
        <taxon>Legionellales</taxon>
        <taxon>Legionellaceae</taxon>
        <taxon>Legionella</taxon>
    </lineage>
</organism>
<sequence>MLRFGMMFFIFINAITATAKDTELEFYHPFEGIEGVPAATVVSSYEGECWQQSQKIKREDAWRCAAEGKIFDPCFIKPFGKKSSAFCPGSPWSKQSVEIKLRNAVNESAQAALDISRTYPWVVELASGEKCLAVDEGSMYDGMPVHYQCEHQGILMGHLQRCKAEWSMLMHEQNGKVDTVPIVKAWF</sequence>
<dbReference type="STRING" id="28083.Lbir_2673"/>
<dbReference type="AlphaFoldDB" id="A0A378I7S1"/>
<feature type="signal peptide" evidence="1">
    <location>
        <begin position="1"/>
        <end position="19"/>
    </location>
</feature>
<evidence type="ECO:0000256" key="1">
    <source>
        <dbReference type="SAM" id="SignalP"/>
    </source>
</evidence>
<protein>
    <submittedName>
        <fullName evidence="3">Uncharacterized protein</fullName>
    </submittedName>
</protein>
<evidence type="ECO:0000313" key="4">
    <source>
        <dbReference type="Proteomes" id="UP000054735"/>
    </source>
</evidence>
<reference evidence="2 4" key="1">
    <citation type="submission" date="2015-11" db="EMBL/GenBank/DDBJ databases">
        <title>Genomic analysis of 38 Legionella species identifies large and diverse effector repertoires.</title>
        <authorList>
            <person name="Burstein D."/>
            <person name="Amaro F."/>
            <person name="Zusman T."/>
            <person name="Lifshitz Z."/>
            <person name="Cohen O."/>
            <person name="Gilbert J.A."/>
            <person name="Pupko T."/>
            <person name="Shuman H.A."/>
            <person name="Segal G."/>
        </authorList>
    </citation>
    <scope>NUCLEOTIDE SEQUENCE [LARGE SCALE GENOMIC DNA]</scope>
    <source>
        <strain evidence="2 4">CDC#1407-AL-14</strain>
    </source>
</reference>
<name>A0A378I7S1_9GAMM</name>
<evidence type="ECO:0000313" key="3">
    <source>
        <dbReference type="EMBL" id="STX31219.1"/>
    </source>
</evidence>
<dbReference type="Proteomes" id="UP000054735">
    <property type="component" value="Unassembled WGS sequence"/>
</dbReference>
<keyword evidence="1" id="KW-0732">Signal</keyword>
<dbReference type="EMBL" id="LNXT01000048">
    <property type="protein sequence ID" value="KTC68071.1"/>
    <property type="molecule type" value="Genomic_DNA"/>
</dbReference>